<evidence type="ECO:0000313" key="2">
    <source>
        <dbReference type="Proteomes" id="UP000807306"/>
    </source>
</evidence>
<reference evidence="1" key="1">
    <citation type="submission" date="2020-11" db="EMBL/GenBank/DDBJ databases">
        <authorList>
            <consortium name="DOE Joint Genome Institute"/>
            <person name="Ahrendt S."/>
            <person name="Riley R."/>
            <person name="Andreopoulos W."/>
            <person name="Labutti K."/>
            <person name="Pangilinan J."/>
            <person name="Ruiz-Duenas F.J."/>
            <person name="Barrasa J.M."/>
            <person name="Sanchez-Garcia M."/>
            <person name="Camarero S."/>
            <person name="Miyauchi S."/>
            <person name="Serrano A."/>
            <person name="Linde D."/>
            <person name="Babiker R."/>
            <person name="Drula E."/>
            <person name="Ayuso-Fernandez I."/>
            <person name="Pacheco R."/>
            <person name="Padilla G."/>
            <person name="Ferreira P."/>
            <person name="Barriuso J."/>
            <person name="Kellner H."/>
            <person name="Castanera R."/>
            <person name="Alfaro M."/>
            <person name="Ramirez L."/>
            <person name="Pisabarro A.G."/>
            <person name="Kuo A."/>
            <person name="Tritt A."/>
            <person name="Lipzen A."/>
            <person name="He G."/>
            <person name="Yan M."/>
            <person name="Ng V."/>
            <person name="Cullen D."/>
            <person name="Martin F."/>
            <person name="Rosso M.-N."/>
            <person name="Henrissat B."/>
            <person name="Hibbett D."/>
            <person name="Martinez A.T."/>
            <person name="Grigoriev I.V."/>
        </authorList>
    </citation>
    <scope>NUCLEOTIDE SEQUENCE</scope>
    <source>
        <strain evidence="1">CBS 506.95</strain>
    </source>
</reference>
<comment type="caution">
    <text evidence="1">The sequence shown here is derived from an EMBL/GenBank/DDBJ whole genome shotgun (WGS) entry which is preliminary data.</text>
</comment>
<name>A0A9P6JU19_9AGAR</name>
<dbReference type="NCBIfam" id="TIGR01664">
    <property type="entry name" value="DNA-3'-Pase"/>
    <property type="match status" value="1"/>
</dbReference>
<dbReference type="FunFam" id="3.40.50.300:FF:000737">
    <property type="entry name" value="Bifunctional polynucleotide phosphatase/kinase"/>
    <property type="match status" value="1"/>
</dbReference>
<dbReference type="GO" id="GO:0006281">
    <property type="term" value="P:DNA repair"/>
    <property type="evidence" value="ECO:0007669"/>
    <property type="project" value="TreeGrafter"/>
</dbReference>
<dbReference type="PANTHER" id="PTHR12083">
    <property type="entry name" value="BIFUNCTIONAL POLYNUCLEOTIDE PHOSPHATASE/KINASE"/>
    <property type="match status" value="1"/>
</dbReference>
<dbReference type="Gene3D" id="3.40.50.300">
    <property type="entry name" value="P-loop containing nucleotide triphosphate hydrolases"/>
    <property type="match status" value="1"/>
</dbReference>
<dbReference type="Gene3D" id="3.40.50.1000">
    <property type="entry name" value="HAD superfamily/HAD-like"/>
    <property type="match status" value="1"/>
</dbReference>
<dbReference type="GO" id="GO:0046403">
    <property type="term" value="F:polynucleotide 3'-phosphatase activity"/>
    <property type="evidence" value="ECO:0007669"/>
    <property type="project" value="TreeGrafter"/>
</dbReference>
<keyword evidence="2" id="KW-1185">Reference proteome</keyword>
<dbReference type="OrthoDB" id="19045at2759"/>
<gene>
    <name evidence="1" type="ORF">CPB83DRAFT_847762</name>
</gene>
<dbReference type="InterPro" id="IPR036412">
    <property type="entry name" value="HAD-like_sf"/>
</dbReference>
<sequence>MATQVEAGPSKKRTITETLEVEVTVEESIKIQKVHPFFAKRIDKAPATATGNFQWLPALGPTRSCFHGINLLPKASRKVAALDLDGTLIKGDLRNALVNGKPQWEWWRSFIPEKLKILHEEGYAIVIISNQALKSAALKNWKVKVENIAQAMKDIPFRIMAATQKDGFRKPMPGMYRELERIFQLEGVEIDKSQSFFIGDAAGRNYPGGKQDFSSTDRKWALNLGLRFLTPEEYFLKLPAHSNFKLHGIKVWDLPNVPRVTPTNTPLLLDPPQQEVVLFIGYPCLGKSTFYRQHFQPAGYVHINQDTLKTREKCVKAVEAAIKERKSCVIDNTNRNAVTRKYYIDACKAQKVPIRCFLFADSIELAWHNNLYRAFNLPASAAAKEPKRDLLPYTAFVTFRDNYEEPQSSEGFAEIKRVNWVFEGSEEERRSWSMWLQIDGK</sequence>
<dbReference type="Proteomes" id="UP000807306">
    <property type="component" value="Unassembled WGS sequence"/>
</dbReference>
<dbReference type="SUPFAM" id="SSF52540">
    <property type="entry name" value="P-loop containing nucleoside triphosphate hydrolases"/>
    <property type="match status" value="1"/>
</dbReference>
<dbReference type="InterPro" id="IPR006551">
    <property type="entry name" value="Polynucleotide_phosphatase"/>
</dbReference>
<organism evidence="1 2">
    <name type="scientific">Crepidotus variabilis</name>
    <dbReference type="NCBI Taxonomy" id="179855"/>
    <lineage>
        <taxon>Eukaryota</taxon>
        <taxon>Fungi</taxon>
        <taxon>Dikarya</taxon>
        <taxon>Basidiomycota</taxon>
        <taxon>Agaricomycotina</taxon>
        <taxon>Agaricomycetes</taxon>
        <taxon>Agaricomycetidae</taxon>
        <taxon>Agaricales</taxon>
        <taxon>Agaricineae</taxon>
        <taxon>Crepidotaceae</taxon>
        <taxon>Crepidotus</taxon>
    </lineage>
</organism>
<dbReference type="SUPFAM" id="SSF56784">
    <property type="entry name" value="HAD-like"/>
    <property type="match status" value="1"/>
</dbReference>
<protein>
    <submittedName>
        <fullName evidence="1">Polynucleotide kinase 3 phosphatase-domain-containing protein</fullName>
    </submittedName>
</protein>
<dbReference type="PANTHER" id="PTHR12083:SF9">
    <property type="entry name" value="BIFUNCTIONAL POLYNUCLEOTIDE PHOSPHATASE_KINASE"/>
    <property type="match status" value="1"/>
</dbReference>
<proteinExistence type="predicted"/>
<dbReference type="InterPro" id="IPR013954">
    <property type="entry name" value="PNK3P"/>
</dbReference>
<dbReference type="InterPro" id="IPR023214">
    <property type="entry name" value="HAD_sf"/>
</dbReference>
<dbReference type="GO" id="GO:0046404">
    <property type="term" value="F:ATP-dependent polydeoxyribonucleotide 5'-hydroxyl-kinase activity"/>
    <property type="evidence" value="ECO:0007669"/>
    <property type="project" value="TreeGrafter"/>
</dbReference>
<accession>A0A9P6JU19</accession>
<dbReference type="InterPro" id="IPR006549">
    <property type="entry name" value="HAD-SF_hydro_IIIA"/>
</dbReference>
<dbReference type="Pfam" id="PF08645">
    <property type="entry name" value="PNK3P"/>
    <property type="match status" value="1"/>
</dbReference>
<dbReference type="InterPro" id="IPR027417">
    <property type="entry name" value="P-loop_NTPase"/>
</dbReference>
<dbReference type="GO" id="GO:0003690">
    <property type="term" value="F:double-stranded DNA binding"/>
    <property type="evidence" value="ECO:0007669"/>
    <property type="project" value="TreeGrafter"/>
</dbReference>
<keyword evidence="1" id="KW-0418">Kinase</keyword>
<keyword evidence="1" id="KW-0808">Transferase</keyword>
<dbReference type="Pfam" id="PF13671">
    <property type="entry name" value="AAA_33"/>
    <property type="match status" value="1"/>
</dbReference>
<dbReference type="NCBIfam" id="TIGR01662">
    <property type="entry name" value="HAD-SF-IIIA"/>
    <property type="match status" value="1"/>
</dbReference>
<dbReference type="AlphaFoldDB" id="A0A9P6JU19"/>
<evidence type="ECO:0000313" key="1">
    <source>
        <dbReference type="EMBL" id="KAF9532384.1"/>
    </source>
</evidence>
<dbReference type="EMBL" id="MU157832">
    <property type="protein sequence ID" value="KAF9532384.1"/>
    <property type="molecule type" value="Genomic_DNA"/>
</dbReference>